<dbReference type="KEGG" id="tsin:OXH18_17750"/>
<accession>A0A9E8ZBW6</accession>
<dbReference type="EMBL" id="CP113797">
    <property type="protein sequence ID" value="WAL59007.1"/>
    <property type="molecule type" value="Genomic_DNA"/>
</dbReference>
<name>A0A9E8ZBW6_9CYAN</name>
<sequence length="58" mass="6127">MTATFPSPGTTDRSSFAKPLFAAMAASNLAGSPIELLEETLQRLSAGTNSYTADWFGQ</sequence>
<proteinExistence type="predicted"/>
<protein>
    <submittedName>
        <fullName evidence="1">Uncharacterized protein</fullName>
    </submittedName>
</protein>
<dbReference type="Proteomes" id="UP001163152">
    <property type="component" value="Chromosome"/>
</dbReference>
<evidence type="ECO:0000313" key="2">
    <source>
        <dbReference type="Proteomes" id="UP001163152"/>
    </source>
</evidence>
<dbReference type="RefSeq" id="WP_268608502.1">
    <property type="nucleotide sequence ID" value="NZ_CP113797.1"/>
</dbReference>
<keyword evidence="2" id="KW-1185">Reference proteome</keyword>
<reference evidence="1" key="1">
    <citation type="submission" date="2022-12" db="EMBL/GenBank/DDBJ databases">
        <title>Polyphasic identification of a Novel Hot-Spring Cyanobacterium Ocullathermofonsia sinensis gen nov. sp. nov. and Genomic Insights on its Adaptations to the Thermal Habitat.</title>
        <authorList>
            <person name="Daroch M."/>
            <person name="Tang J."/>
            <person name="Jiang Y."/>
        </authorList>
    </citation>
    <scope>NUCLEOTIDE SEQUENCE</scope>
    <source>
        <strain evidence="1">PKUAC-SCTA174</strain>
    </source>
</reference>
<organism evidence="1 2">
    <name type="scientific">Thermocoleostomius sinensis A174</name>
    <dbReference type="NCBI Taxonomy" id="2016057"/>
    <lineage>
        <taxon>Bacteria</taxon>
        <taxon>Bacillati</taxon>
        <taxon>Cyanobacteriota</taxon>
        <taxon>Cyanophyceae</taxon>
        <taxon>Oculatellales</taxon>
        <taxon>Oculatellaceae</taxon>
        <taxon>Thermocoleostomius</taxon>
    </lineage>
</organism>
<gene>
    <name evidence="1" type="ORF">OXH18_17750</name>
</gene>
<dbReference type="AlphaFoldDB" id="A0A9E8ZBW6"/>
<evidence type="ECO:0000313" key="1">
    <source>
        <dbReference type="EMBL" id="WAL59007.1"/>
    </source>
</evidence>